<dbReference type="Gene3D" id="3.30.70.330">
    <property type="match status" value="1"/>
</dbReference>
<dbReference type="GO" id="GO:0005634">
    <property type="term" value="C:nucleus"/>
    <property type="evidence" value="ECO:0007669"/>
    <property type="project" value="TreeGrafter"/>
</dbReference>
<name>A0A6M2DH55_XENCH</name>
<feature type="region of interest" description="Disordered" evidence="3">
    <location>
        <begin position="272"/>
        <end position="292"/>
    </location>
</feature>
<dbReference type="InterPro" id="IPR019416">
    <property type="entry name" value="NCBP3"/>
</dbReference>
<reference evidence="4" key="1">
    <citation type="submission" date="2020-03" db="EMBL/GenBank/DDBJ databases">
        <title>Transcriptomic Profiling of the Digestive Tract of the Rat Flea, Xenopsylla cheopis, Following Blood Feeding and Infection with Yersinia pestis.</title>
        <authorList>
            <person name="Bland D.M."/>
            <person name="Martens C.A."/>
            <person name="Virtaneva K."/>
            <person name="Kanakabandi K."/>
            <person name="Long D."/>
            <person name="Rosenke R."/>
            <person name="Saturday G.A."/>
            <person name="Hoyt F.H."/>
            <person name="Bruno D.P."/>
            <person name="Ribeiro J.M.C."/>
            <person name="Hinnebusch J."/>
        </authorList>
    </citation>
    <scope>NUCLEOTIDE SEQUENCE</scope>
</reference>
<comment type="similarity">
    <text evidence="1">Belongs to the NCBP3 family.</text>
</comment>
<proteinExistence type="inferred from homology"/>
<dbReference type="PANTHER" id="PTHR16291">
    <property type="entry name" value="NUCLEAR CAP-BINDING PROTEIN SUBUNIT 3"/>
    <property type="match status" value="1"/>
</dbReference>
<sequence length="461" mass="53374">MEICEYDVDNKCKTEIEDGEIFEDISDFPCRVYENNETDVFATGIDIFSPNAQAKLNERAKRFNIDPCSTSALTETQIQELYLSLGINKPLEDPNIRFDAIHLRGTEEMSTEEVFQYFKTYGPATIEWINDYSCNVVWLETSSAARALKGMSNIIEDSTSIQAPMPPGFWRLGISHPKAKELLMRFATCKDKKCPKSEKMSQYYKKYGNPNYGGMRGVITDRKRKQFYDNSTDNDKKNPWGDLSKKWADSEDRFDIRTRSKPKISQSLRNRIGKKKARIHMQNSSDYSEDSDNFESVHERIKIPRMKMYADAEEKRLKRLKSKNSITPQFENSNLQITIENDDHDHVPKIKTDVKNRLGDYVDDLQYDSDCSEERSEDRIIMGKYGSVINVIKNEICTKPLLASEISRNLIERRRNNTSESSVSNSDEEVKVSRRSRSFSKPGFDKADLRLRLSNKSIYKL</sequence>
<dbReference type="PANTHER" id="PTHR16291:SF0">
    <property type="entry name" value="NUCLEAR CAP-BINDING PROTEIN SUBUNIT 3"/>
    <property type="match status" value="1"/>
</dbReference>
<dbReference type="InterPro" id="IPR012677">
    <property type="entry name" value="Nucleotide-bd_a/b_plait_sf"/>
</dbReference>
<feature type="region of interest" description="Disordered" evidence="3">
    <location>
        <begin position="414"/>
        <end position="439"/>
    </location>
</feature>
<organism evidence="4">
    <name type="scientific">Xenopsylla cheopis</name>
    <name type="common">Oriental rat flea</name>
    <name type="synonym">Pulex cheopis</name>
    <dbReference type="NCBI Taxonomy" id="163159"/>
    <lineage>
        <taxon>Eukaryota</taxon>
        <taxon>Metazoa</taxon>
        <taxon>Ecdysozoa</taxon>
        <taxon>Arthropoda</taxon>
        <taxon>Hexapoda</taxon>
        <taxon>Insecta</taxon>
        <taxon>Pterygota</taxon>
        <taxon>Neoptera</taxon>
        <taxon>Endopterygota</taxon>
        <taxon>Siphonaptera</taxon>
        <taxon>Pulicidae</taxon>
        <taxon>Xenopsyllinae</taxon>
        <taxon>Xenopsylla</taxon>
    </lineage>
</organism>
<evidence type="ECO:0000256" key="2">
    <source>
        <dbReference type="ARBA" id="ARBA00019876"/>
    </source>
</evidence>
<evidence type="ECO:0000313" key="4">
    <source>
        <dbReference type="EMBL" id="NOV45663.1"/>
    </source>
</evidence>
<dbReference type="Pfam" id="PF10309">
    <property type="entry name" value="NCBP3"/>
    <property type="match status" value="1"/>
</dbReference>
<accession>A0A6M2DH55</accession>
<dbReference type="AlphaFoldDB" id="A0A6M2DH55"/>
<evidence type="ECO:0000256" key="1">
    <source>
        <dbReference type="ARBA" id="ARBA00006069"/>
    </source>
</evidence>
<dbReference type="GO" id="GO:0003729">
    <property type="term" value="F:mRNA binding"/>
    <property type="evidence" value="ECO:0007669"/>
    <property type="project" value="InterPro"/>
</dbReference>
<protein>
    <recommendedName>
        <fullName evidence="2">Nuclear cap-binding protein subunit 3</fullName>
    </recommendedName>
</protein>
<dbReference type="GO" id="GO:0000340">
    <property type="term" value="F:RNA 7-methylguanosine cap binding"/>
    <property type="evidence" value="ECO:0007669"/>
    <property type="project" value="InterPro"/>
</dbReference>
<dbReference type="EMBL" id="GIIL01001937">
    <property type="protein sequence ID" value="NOV45663.1"/>
    <property type="molecule type" value="Transcribed_RNA"/>
</dbReference>
<evidence type="ECO:0000256" key="3">
    <source>
        <dbReference type="SAM" id="MobiDB-lite"/>
    </source>
</evidence>